<reference evidence="5" key="1">
    <citation type="journal article" date="2019" name="Int. J. Syst. Evol. Microbiol.">
        <title>The Global Catalogue of Microorganisms (GCM) 10K type strain sequencing project: providing services to taxonomists for standard genome sequencing and annotation.</title>
        <authorList>
            <consortium name="The Broad Institute Genomics Platform"/>
            <consortium name="The Broad Institute Genome Sequencing Center for Infectious Disease"/>
            <person name="Wu L."/>
            <person name="Ma J."/>
        </authorList>
    </citation>
    <scope>NUCLEOTIDE SEQUENCE [LARGE SCALE GENOMIC DNA]</scope>
    <source>
        <strain evidence="5">CCUG 60214</strain>
    </source>
</reference>
<keyword evidence="2" id="KW-0472">Membrane</keyword>
<comment type="caution">
    <text evidence="4">The sequence shown here is derived from an EMBL/GenBank/DDBJ whole genome shotgun (WGS) entry which is preliminary data.</text>
</comment>
<evidence type="ECO:0000313" key="4">
    <source>
        <dbReference type="EMBL" id="MFD1150035.1"/>
    </source>
</evidence>
<keyword evidence="5" id="KW-1185">Reference proteome</keyword>
<dbReference type="PANTHER" id="PTHR33741:SF5">
    <property type="entry name" value="TRANSMEMBRANE PROTEIN DDB_G0269096-RELATED"/>
    <property type="match status" value="1"/>
</dbReference>
<feature type="transmembrane region" description="Helical" evidence="2">
    <location>
        <begin position="55"/>
        <end position="74"/>
    </location>
</feature>
<sequence>MTKPAADTTPVEATASRWRSKAPARPKPAVIVRATAITAVMLLLLVAIGSVTNSVLFTAPLAATAMLLVAMHATPPAQPRNVVLGHLVSVVIGLLMVAAFGHHLWVAAVAAGLAVGGMLALRAAHAPAAATAAVVVLQTIAPLTAVLVFLIGSVLLVIVGWVVGKLIPALRYPTYWW</sequence>
<dbReference type="RefSeq" id="WP_380725763.1">
    <property type="nucleotide sequence ID" value="NZ_JBHTLK010000136.1"/>
</dbReference>
<proteinExistence type="predicted"/>
<feature type="transmembrane region" description="Helical" evidence="2">
    <location>
        <begin position="104"/>
        <end position="121"/>
    </location>
</feature>
<dbReference type="EMBL" id="JBHTLK010000136">
    <property type="protein sequence ID" value="MFD1150035.1"/>
    <property type="molecule type" value="Genomic_DNA"/>
</dbReference>
<keyword evidence="2" id="KW-1133">Transmembrane helix</keyword>
<accession>A0ABW3QZE3</accession>
<name>A0ABW3QZE3_9PSEU</name>
<evidence type="ECO:0000259" key="3">
    <source>
        <dbReference type="Pfam" id="PF04982"/>
    </source>
</evidence>
<keyword evidence="2" id="KW-0812">Transmembrane</keyword>
<gene>
    <name evidence="4" type="ORF">ACFQ3T_23125</name>
</gene>
<feature type="domain" description="HPP transmembrane region" evidence="3">
    <location>
        <begin position="25"/>
        <end position="173"/>
    </location>
</feature>
<evidence type="ECO:0000256" key="1">
    <source>
        <dbReference type="SAM" id="MobiDB-lite"/>
    </source>
</evidence>
<dbReference type="InterPro" id="IPR058581">
    <property type="entry name" value="TM_HPP"/>
</dbReference>
<feature type="transmembrane region" description="Helical" evidence="2">
    <location>
        <begin position="30"/>
        <end position="49"/>
    </location>
</feature>
<evidence type="ECO:0000313" key="5">
    <source>
        <dbReference type="Proteomes" id="UP001597168"/>
    </source>
</evidence>
<feature type="transmembrane region" description="Helical" evidence="2">
    <location>
        <begin position="133"/>
        <end position="163"/>
    </location>
</feature>
<dbReference type="PANTHER" id="PTHR33741">
    <property type="entry name" value="TRANSMEMBRANE PROTEIN DDB_G0269096-RELATED"/>
    <property type="match status" value="1"/>
</dbReference>
<organism evidence="4 5">
    <name type="scientific">Saccharothrix hoggarensis</name>
    <dbReference type="NCBI Taxonomy" id="913853"/>
    <lineage>
        <taxon>Bacteria</taxon>
        <taxon>Bacillati</taxon>
        <taxon>Actinomycetota</taxon>
        <taxon>Actinomycetes</taxon>
        <taxon>Pseudonocardiales</taxon>
        <taxon>Pseudonocardiaceae</taxon>
        <taxon>Saccharothrix</taxon>
    </lineage>
</organism>
<evidence type="ECO:0000256" key="2">
    <source>
        <dbReference type="SAM" id="Phobius"/>
    </source>
</evidence>
<dbReference type="Pfam" id="PF04982">
    <property type="entry name" value="TM_HPP"/>
    <property type="match status" value="1"/>
</dbReference>
<dbReference type="Proteomes" id="UP001597168">
    <property type="component" value="Unassembled WGS sequence"/>
</dbReference>
<feature type="transmembrane region" description="Helical" evidence="2">
    <location>
        <begin position="81"/>
        <end position="98"/>
    </location>
</feature>
<dbReference type="InterPro" id="IPR007065">
    <property type="entry name" value="HPP"/>
</dbReference>
<protein>
    <submittedName>
        <fullName evidence="4">HPP family protein</fullName>
    </submittedName>
</protein>
<feature type="region of interest" description="Disordered" evidence="1">
    <location>
        <begin position="1"/>
        <end position="20"/>
    </location>
</feature>